<dbReference type="EMBL" id="GBRH01224281">
    <property type="protein sequence ID" value="JAD73614.1"/>
    <property type="molecule type" value="Transcribed_RNA"/>
</dbReference>
<evidence type="ECO:0000313" key="1">
    <source>
        <dbReference type="EMBL" id="JAD73614.1"/>
    </source>
</evidence>
<organism evidence="1">
    <name type="scientific">Arundo donax</name>
    <name type="common">Giant reed</name>
    <name type="synonym">Donax arundinaceus</name>
    <dbReference type="NCBI Taxonomy" id="35708"/>
    <lineage>
        <taxon>Eukaryota</taxon>
        <taxon>Viridiplantae</taxon>
        <taxon>Streptophyta</taxon>
        <taxon>Embryophyta</taxon>
        <taxon>Tracheophyta</taxon>
        <taxon>Spermatophyta</taxon>
        <taxon>Magnoliopsida</taxon>
        <taxon>Liliopsida</taxon>
        <taxon>Poales</taxon>
        <taxon>Poaceae</taxon>
        <taxon>PACMAD clade</taxon>
        <taxon>Arundinoideae</taxon>
        <taxon>Arundineae</taxon>
        <taxon>Arundo</taxon>
    </lineage>
</organism>
<name>A0A0A9CBH2_ARUDO</name>
<accession>A0A0A9CBH2</accession>
<sequence>MAAVGRVRLQHLTSLGSPGHAFQVRLWPRPTEHSFL</sequence>
<reference evidence="1" key="2">
    <citation type="journal article" date="2015" name="Data Brief">
        <title>Shoot transcriptome of the giant reed, Arundo donax.</title>
        <authorList>
            <person name="Barrero R.A."/>
            <person name="Guerrero F.D."/>
            <person name="Moolhuijzen P."/>
            <person name="Goolsby J.A."/>
            <person name="Tidwell J."/>
            <person name="Bellgard S.E."/>
            <person name="Bellgard M.I."/>
        </authorList>
    </citation>
    <scope>NUCLEOTIDE SEQUENCE</scope>
    <source>
        <tissue evidence="1">Shoot tissue taken approximately 20 cm above the soil surface</tissue>
    </source>
</reference>
<protein>
    <submittedName>
        <fullName evidence="1">Uncharacterized protein</fullName>
    </submittedName>
</protein>
<reference evidence="1" key="1">
    <citation type="submission" date="2014-09" db="EMBL/GenBank/DDBJ databases">
        <authorList>
            <person name="Magalhaes I.L.F."/>
            <person name="Oliveira U."/>
            <person name="Santos F.R."/>
            <person name="Vidigal T.H.D.A."/>
            <person name="Brescovit A.D."/>
            <person name="Santos A.J."/>
        </authorList>
    </citation>
    <scope>NUCLEOTIDE SEQUENCE</scope>
    <source>
        <tissue evidence="1">Shoot tissue taken approximately 20 cm above the soil surface</tissue>
    </source>
</reference>
<proteinExistence type="predicted"/>
<dbReference type="AlphaFoldDB" id="A0A0A9CBH2"/>